<sequence>MEDGEPAHKHRFYEGAHGSGKSARRTPAGSHSKEDARHFRSKARSRSESTHYTSSRSQSRSHSRFHSRSYSRDYRRWCHVGNRANLDPNYCFGVFGLSLYTTERDLRAVFCKYGPQSRHSRGFSFVYLENVNNAKEAKGHARGGGWRAAQDRDQIQRRWSPPPSYSQKYVLHVLFYSLKF</sequence>
<dbReference type="InterPro" id="IPR012677">
    <property type="entry name" value="Nucleotide-bd_a/b_plait_sf"/>
</dbReference>
<evidence type="ECO:0000313" key="3">
    <source>
        <dbReference type="Proteomes" id="UP000326458"/>
    </source>
</evidence>
<gene>
    <name evidence="2" type="ORF">FD754_006517</name>
</gene>
<feature type="region of interest" description="Disordered" evidence="1">
    <location>
        <begin position="1"/>
        <end position="67"/>
    </location>
</feature>
<comment type="caution">
    <text evidence="2">The sequence shown here is derived from an EMBL/GenBank/DDBJ whole genome shotgun (WGS) entry which is preliminary data.</text>
</comment>
<organism evidence="2 3">
    <name type="scientific">Muntiacus muntjak</name>
    <name type="common">Barking deer</name>
    <name type="synonym">Indian muntjac</name>
    <dbReference type="NCBI Taxonomy" id="9888"/>
    <lineage>
        <taxon>Eukaryota</taxon>
        <taxon>Metazoa</taxon>
        <taxon>Chordata</taxon>
        <taxon>Craniata</taxon>
        <taxon>Vertebrata</taxon>
        <taxon>Euteleostomi</taxon>
        <taxon>Mammalia</taxon>
        <taxon>Eutheria</taxon>
        <taxon>Laurasiatheria</taxon>
        <taxon>Artiodactyla</taxon>
        <taxon>Ruminantia</taxon>
        <taxon>Pecora</taxon>
        <taxon>Cervidae</taxon>
        <taxon>Muntiacinae</taxon>
        <taxon>Muntiacus</taxon>
    </lineage>
</organism>
<reference evidence="2 3" key="1">
    <citation type="submission" date="2019-06" db="EMBL/GenBank/DDBJ databases">
        <title>Discovery of a novel chromosome fission-fusion reversal in muntjac.</title>
        <authorList>
            <person name="Mudd A.B."/>
            <person name="Bredeson J.V."/>
            <person name="Baum R."/>
            <person name="Hockemeyer D."/>
            <person name="Rokhsar D.S."/>
        </authorList>
    </citation>
    <scope>NUCLEOTIDE SEQUENCE [LARGE SCALE GENOMIC DNA]</scope>
    <source>
        <strain evidence="2">UTSW_UCB_Mm</strain>
        <tissue evidence="2">Fibroblast cell line</tissue>
    </source>
</reference>
<dbReference type="EMBL" id="VCEA01000001">
    <property type="protein sequence ID" value="KAB0362361.1"/>
    <property type="molecule type" value="Genomic_DNA"/>
</dbReference>
<evidence type="ECO:0000313" key="2">
    <source>
        <dbReference type="EMBL" id="KAB0362361.1"/>
    </source>
</evidence>
<dbReference type="Gene3D" id="3.30.70.330">
    <property type="match status" value="1"/>
</dbReference>
<name>A0A5N3WKU3_MUNMU</name>
<proteinExistence type="predicted"/>
<dbReference type="SUPFAM" id="SSF54928">
    <property type="entry name" value="RNA-binding domain, RBD"/>
    <property type="match status" value="1"/>
</dbReference>
<evidence type="ECO:0000256" key="1">
    <source>
        <dbReference type="SAM" id="MobiDB-lite"/>
    </source>
</evidence>
<dbReference type="AlphaFoldDB" id="A0A5N3WKU3"/>
<accession>A0A5N3WKU3</accession>
<dbReference type="Proteomes" id="UP000326458">
    <property type="component" value="Unassembled WGS sequence"/>
</dbReference>
<evidence type="ECO:0008006" key="4">
    <source>
        <dbReference type="Google" id="ProtNLM"/>
    </source>
</evidence>
<keyword evidence="3" id="KW-1185">Reference proteome</keyword>
<dbReference type="InterPro" id="IPR035979">
    <property type="entry name" value="RBD_domain_sf"/>
</dbReference>
<dbReference type="GO" id="GO:0003676">
    <property type="term" value="F:nucleic acid binding"/>
    <property type="evidence" value="ECO:0007669"/>
    <property type="project" value="InterPro"/>
</dbReference>
<protein>
    <recommendedName>
        <fullName evidence="4">RRM domain-containing protein</fullName>
    </recommendedName>
</protein>